<dbReference type="AlphaFoldDB" id="A0A6H2H051"/>
<dbReference type="EMBL" id="CP051428">
    <property type="protein sequence ID" value="QJC53027.1"/>
    <property type="molecule type" value="Genomic_DNA"/>
</dbReference>
<keyword evidence="2" id="KW-0805">Transcription regulation</keyword>
<gene>
    <name evidence="7" type="ORF">HGI30_16570</name>
</gene>
<dbReference type="SMART" id="SM01043">
    <property type="entry name" value="BTAD"/>
    <property type="match status" value="1"/>
</dbReference>
<dbReference type="SMART" id="SM00448">
    <property type="entry name" value="REC"/>
    <property type="match status" value="1"/>
</dbReference>
<dbReference type="SUPFAM" id="SSF52172">
    <property type="entry name" value="CheY-like"/>
    <property type="match status" value="1"/>
</dbReference>
<dbReference type="InterPro" id="IPR011990">
    <property type="entry name" value="TPR-like_helical_dom_sf"/>
</dbReference>
<dbReference type="RefSeq" id="WP_168908576.1">
    <property type="nucleotide sequence ID" value="NZ_CP051428.1"/>
</dbReference>
<keyword evidence="1" id="KW-0902">Two-component regulatory system</keyword>
<dbReference type="SUPFAM" id="SSF48452">
    <property type="entry name" value="TPR-like"/>
    <property type="match status" value="1"/>
</dbReference>
<feature type="domain" description="Response regulatory" evidence="6">
    <location>
        <begin position="3"/>
        <end position="117"/>
    </location>
</feature>
<protein>
    <submittedName>
        <fullName evidence="7">Response regulator</fullName>
    </submittedName>
</protein>
<dbReference type="GO" id="GO:0000160">
    <property type="term" value="P:phosphorelay signal transduction system"/>
    <property type="evidence" value="ECO:0007669"/>
    <property type="project" value="UniProtKB-KW"/>
</dbReference>
<keyword evidence="4" id="KW-0804">Transcription</keyword>
<dbReference type="InterPro" id="IPR036388">
    <property type="entry name" value="WH-like_DNA-bd_sf"/>
</dbReference>
<dbReference type="PANTHER" id="PTHR35807">
    <property type="entry name" value="TRANSCRIPTIONAL REGULATOR REDD-RELATED"/>
    <property type="match status" value="1"/>
</dbReference>
<dbReference type="InterPro" id="IPR005158">
    <property type="entry name" value="BTAD"/>
</dbReference>
<dbReference type="PROSITE" id="PS50110">
    <property type="entry name" value="RESPONSE_REGULATORY"/>
    <property type="match status" value="1"/>
</dbReference>
<name>A0A6H2H051_9BACL</name>
<dbReference type="Pfam" id="PF03704">
    <property type="entry name" value="BTAD"/>
    <property type="match status" value="1"/>
</dbReference>
<evidence type="ECO:0000313" key="8">
    <source>
        <dbReference type="Proteomes" id="UP000502136"/>
    </source>
</evidence>
<proteinExistence type="predicted"/>
<dbReference type="InterPro" id="IPR016032">
    <property type="entry name" value="Sig_transdc_resp-reg_C-effctor"/>
</dbReference>
<dbReference type="InterPro" id="IPR001789">
    <property type="entry name" value="Sig_transdc_resp-reg_receiver"/>
</dbReference>
<evidence type="ECO:0000313" key="7">
    <source>
        <dbReference type="EMBL" id="QJC53027.1"/>
    </source>
</evidence>
<keyword evidence="8" id="KW-1185">Reference proteome</keyword>
<dbReference type="Pfam" id="PF00072">
    <property type="entry name" value="Response_reg"/>
    <property type="match status" value="1"/>
</dbReference>
<evidence type="ECO:0000259" key="6">
    <source>
        <dbReference type="PROSITE" id="PS50110"/>
    </source>
</evidence>
<dbReference type="KEGG" id="palr:HGI30_16570"/>
<evidence type="ECO:0000256" key="5">
    <source>
        <dbReference type="PROSITE-ProRule" id="PRU00169"/>
    </source>
</evidence>
<dbReference type="GO" id="GO:0006355">
    <property type="term" value="P:regulation of DNA-templated transcription"/>
    <property type="evidence" value="ECO:0007669"/>
    <property type="project" value="InterPro"/>
</dbReference>
<evidence type="ECO:0000256" key="3">
    <source>
        <dbReference type="ARBA" id="ARBA00023125"/>
    </source>
</evidence>
<evidence type="ECO:0000256" key="1">
    <source>
        <dbReference type="ARBA" id="ARBA00023012"/>
    </source>
</evidence>
<sequence length="372" mass="42508">MLRAIIVDDEELSMRRLARIAGELGGVEIAATFFHPSEACAYVRDHPVDVAFLDINMPEIDGMELGLRLRQLREPLQVVFVSGYDRYAVEAFEQDAVDYVLKPVNAERLAKTVERLSRRVRPPQPPASPPKLGVRMFGGLRFFRSDGPGRETPIKLRSPKTEELFVYLLCKGTASREEIADTLWRGLEPDKAAKNINSTLYYIRKSLAEAGLEPLLQAGRYDIRVEARMVDCDLHEYERLVQRIRAEPAPDVRHFDQAEAAAPGGFLQGKLYEWAAELSRRLERERMELLEGKARLLVREGKPAAALPLFERMLELDPLREDIHEELIRHYLYLGRAHDAARQYRELEERLARELGTAPARPFSSYMGSAHF</sequence>
<accession>A0A6H2H051</accession>
<reference evidence="7 8" key="1">
    <citation type="submission" date="2020-04" db="EMBL/GenBank/DDBJ databases">
        <title>Novel Paenibacillus strain UniB2 isolated from commercial digestive syrup.</title>
        <authorList>
            <person name="Thorat V."/>
            <person name="Kirdat K."/>
            <person name="Tiwarekar B."/>
            <person name="Yadav A."/>
        </authorList>
    </citation>
    <scope>NUCLEOTIDE SEQUENCE [LARGE SCALE GENOMIC DNA]</scope>
    <source>
        <strain evidence="7 8">UniB2</strain>
    </source>
</reference>
<feature type="modified residue" description="4-aspartylphosphate" evidence="5">
    <location>
        <position position="54"/>
    </location>
</feature>
<evidence type="ECO:0000256" key="4">
    <source>
        <dbReference type="ARBA" id="ARBA00023163"/>
    </source>
</evidence>
<dbReference type="InterPro" id="IPR051677">
    <property type="entry name" value="AfsR-DnrI-RedD_regulator"/>
</dbReference>
<dbReference type="Gene3D" id="1.25.40.10">
    <property type="entry name" value="Tetratricopeptide repeat domain"/>
    <property type="match status" value="1"/>
</dbReference>
<keyword evidence="3" id="KW-0238">DNA-binding</keyword>
<keyword evidence="5" id="KW-0597">Phosphoprotein</keyword>
<dbReference type="SUPFAM" id="SSF46894">
    <property type="entry name" value="C-terminal effector domain of the bipartite response regulators"/>
    <property type="match status" value="1"/>
</dbReference>
<dbReference type="Proteomes" id="UP000502136">
    <property type="component" value="Chromosome"/>
</dbReference>
<dbReference type="InterPro" id="IPR011006">
    <property type="entry name" value="CheY-like_superfamily"/>
</dbReference>
<dbReference type="Gene3D" id="3.40.50.2300">
    <property type="match status" value="1"/>
</dbReference>
<organism evidence="7 8">
    <name type="scientific">Paenibacillus albicereus</name>
    <dbReference type="NCBI Taxonomy" id="2726185"/>
    <lineage>
        <taxon>Bacteria</taxon>
        <taxon>Bacillati</taxon>
        <taxon>Bacillota</taxon>
        <taxon>Bacilli</taxon>
        <taxon>Bacillales</taxon>
        <taxon>Paenibacillaceae</taxon>
        <taxon>Paenibacillus</taxon>
    </lineage>
</organism>
<dbReference type="GO" id="GO:0003677">
    <property type="term" value="F:DNA binding"/>
    <property type="evidence" value="ECO:0007669"/>
    <property type="project" value="UniProtKB-KW"/>
</dbReference>
<evidence type="ECO:0000256" key="2">
    <source>
        <dbReference type="ARBA" id="ARBA00023015"/>
    </source>
</evidence>
<dbReference type="Gene3D" id="1.10.10.10">
    <property type="entry name" value="Winged helix-like DNA-binding domain superfamily/Winged helix DNA-binding domain"/>
    <property type="match status" value="1"/>
</dbReference>